<sequence>MTASQALTAGWLILGCIKAAAALSHRRQLFLVDAGWSHLSLSPSLAPVLYFIYAVGRKSGAERGLGLRTGDSFTSCGDDAVRTDPRRLCPLVFIPRLKGGLRYNKVNNQRQ</sequence>
<dbReference type="AlphaFoldDB" id="A0AAV6R7S7"/>
<name>A0AAV6R7S7_SOLSE</name>
<accession>A0AAV6R7S7</accession>
<keyword evidence="1" id="KW-0812">Transmembrane</keyword>
<keyword evidence="1" id="KW-0472">Membrane</keyword>
<comment type="caution">
    <text evidence="2">The sequence shown here is derived from an EMBL/GenBank/DDBJ whole genome shotgun (WGS) entry which is preliminary data.</text>
</comment>
<organism evidence="2 3">
    <name type="scientific">Solea senegalensis</name>
    <name type="common">Senegalese sole</name>
    <dbReference type="NCBI Taxonomy" id="28829"/>
    <lineage>
        <taxon>Eukaryota</taxon>
        <taxon>Metazoa</taxon>
        <taxon>Chordata</taxon>
        <taxon>Craniata</taxon>
        <taxon>Vertebrata</taxon>
        <taxon>Euteleostomi</taxon>
        <taxon>Actinopterygii</taxon>
        <taxon>Neopterygii</taxon>
        <taxon>Teleostei</taxon>
        <taxon>Neoteleostei</taxon>
        <taxon>Acanthomorphata</taxon>
        <taxon>Carangaria</taxon>
        <taxon>Pleuronectiformes</taxon>
        <taxon>Pleuronectoidei</taxon>
        <taxon>Soleidae</taxon>
        <taxon>Solea</taxon>
    </lineage>
</organism>
<proteinExistence type="predicted"/>
<dbReference type="Proteomes" id="UP000693946">
    <property type="component" value="Linkage Group LG20"/>
</dbReference>
<gene>
    <name evidence="2" type="ORF">JOB18_043584</name>
</gene>
<protein>
    <recommendedName>
        <fullName evidence="4">Secreted protein</fullName>
    </recommendedName>
</protein>
<evidence type="ECO:0000313" key="2">
    <source>
        <dbReference type="EMBL" id="KAG7501243.1"/>
    </source>
</evidence>
<evidence type="ECO:0000256" key="1">
    <source>
        <dbReference type="SAM" id="Phobius"/>
    </source>
</evidence>
<keyword evidence="3" id="KW-1185">Reference proteome</keyword>
<dbReference type="EMBL" id="JAGKHQ010000013">
    <property type="protein sequence ID" value="KAG7501243.1"/>
    <property type="molecule type" value="Genomic_DNA"/>
</dbReference>
<keyword evidence="1" id="KW-1133">Transmembrane helix</keyword>
<evidence type="ECO:0008006" key="4">
    <source>
        <dbReference type="Google" id="ProtNLM"/>
    </source>
</evidence>
<evidence type="ECO:0000313" key="3">
    <source>
        <dbReference type="Proteomes" id="UP000693946"/>
    </source>
</evidence>
<reference evidence="2 3" key="1">
    <citation type="journal article" date="2021" name="Sci. Rep.">
        <title>Chromosome anchoring in Senegalese sole (Solea senegalensis) reveals sex-associated markers and genome rearrangements in flatfish.</title>
        <authorList>
            <person name="Guerrero-Cozar I."/>
            <person name="Gomez-Garrido J."/>
            <person name="Berbel C."/>
            <person name="Martinez-Blanch J.F."/>
            <person name="Alioto T."/>
            <person name="Claros M.G."/>
            <person name="Gagnaire P.A."/>
            <person name="Manchado M."/>
        </authorList>
    </citation>
    <scope>NUCLEOTIDE SEQUENCE [LARGE SCALE GENOMIC DNA]</scope>
    <source>
        <strain evidence="2">Sse05_10M</strain>
    </source>
</reference>
<feature type="transmembrane region" description="Helical" evidence="1">
    <location>
        <begin position="38"/>
        <end position="56"/>
    </location>
</feature>